<evidence type="ECO:0000313" key="3">
    <source>
        <dbReference type="Proteomes" id="UP000320858"/>
    </source>
</evidence>
<organism evidence="2 3">
    <name type="scientific">Rhizobium rhizogenes</name>
    <name type="common">Agrobacterium rhizogenes</name>
    <dbReference type="NCBI Taxonomy" id="359"/>
    <lineage>
        <taxon>Bacteria</taxon>
        <taxon>Pseudomonadati</taxon>
        <taxon>Pseudomonadota</taxon>
        <taxon>Alphaproteobacteria</taxon>
        <taxon>Hyphomicrobiales</taxon>
        <taxon>Rhizobiaceae</taxon>
        <taxon>Rhizobium/Agrobacterium group</taxon>
        <taxon>Rhizobium</taxon>
    </lineage>
</organism>
<proteinExistence type="predicted"/>
<sequence>MGMNNILLVSIVVVQAFSSTSLIAAEKCNMNNIVTHGDKKVEIYSSSHKVKSLYYATDMAVNTDGTARSYHPQDPWATKGLAFNNMGNAITNIYDEKGKLANCGERKGACYKKIINTFEKARDSGYNPAGYPRVETDQIIPWKYDNALRRMVPCTILSGPFKGYFVSQTSIHVDTSRPECDQNRYLDSREFKAVVLPKNVDWRSGGIRTDDGDIVVVRDAESGRIAYAINGDRGPAKAIGEGTIALTSYLSGKTIKNDSTYEEIKKLHRKRVQYVTFPADDIRKKKATGIFTQADIDQEGEKLFEAWGGQERLKACESLP</sequence>
<name>A0AA94VFV1_RHIRH</name>
<comment type="caution">
    <text evidence="2">The sequence shown here is derived from an EMBL/GenBank/DDBJ whole genome shotgun (WGS) entry which is preliminary data.</text>
</comment>
<dbReference type="RefSeq" id="WP_081308526.1">
    <property type="nucleotide sequence ID" value="NZ_SGOB01000001.1"/>
</dbReference>
<dbReference type="Proteomes" id="UP000320858">
    <property type="component" value="Unassembled WGS sequence"/>
</dbReference>
<accession>A0AA94VFV1</accession>
<reference evidence="2 3" key="1">
    <citation type="journal article" date="2019" name="Appl. Microbiol. Biotechnol.">
        <title>Differential efficiency of wild type rhizogenic strains for rol gene transformation of plants.</title>
        <authorList>
            <person name="Desmet S."/>
            <person name="De Keyser E."/>
            <person name="Van Vaerenbergh J."/>
            <person name="Baeyen S."/>
            <person name="Van Huylenbroeck J."/>
            <person name="Geelen D."/>
            <person name="Dhooghe E."/>
        </authorList>
    </citation>
    <scope>NUCLEOTIDE SEQUENCE [LARGE SCALE GENOMIC DNA]</scope>
    <source>
        <strain evidence="2 3">B 4.1</strain>
    </source>
</reference>
<protein>
    <submittedName>
        <fullName evidence="2">Uncharacterized protein</fullName>
    </submittedName>
</protein>
<gene>
    <name evidence="2" type="ORF">EXN24_07325</name>
</gene>
<feature type="chain" id="PRO_5041659765" evidence="1">
    <location>
        <begin position="25"/>
        <end position="320"/>
    </location>
</feature>
<evidence type="ECO:0000256" key="1">
    <source>
        <dbReference type="SAM" id="SignalP"/>
    </source>
</evidence>
<feature type="signal peptide" evidence="1">
    <location>
        <begin position="1"/>
        <end position="24"/>
    </location>
</feature>
<evidence type="ECO:0000313" key="2">
    <source>
        <dbReference type="EMBL" id="TRA91294.1"/>
    </source>
</evidence>
<dbReference type="EMBL" id="SGOB01000001">
    <property type="protein sequence ID" value="TRA91294.1"/>
    <property type="molecule type" value="Genomic_DNA"/>
</dbReference>
<keyword evidence="1" id="KW-0732">Signal</keyword>
<dbReference type="AlphaFoldDB" id="A0AA94VFV1"/>